<dbReference type="Pfam" id="PF00665">
    <property type="entry name" value="rve"/>
    <property type="match status" value="1"/>
</dbReference>
<evidence type="ECO:0000313" key="3">
    <source>
        <dbReference type="Proteomes" id="UP001367676"/>
    </source>
</evidence>
<comment type="caution">
    <text evidence="2">The sequence shown here is derived from an EMBL/GenBank/DDBJ whole genome shotgun (WGS) entry which is preliminary data.</text>
</comment>
<dbReference type="InterPro" id="IPR036397">
    <property type="entry name" value="RNaseH_sf"/>
</dbReference>
<proteinExistence type="predicted"/>
<dbReference type="EMBL" id="JBBCAQ010000037">
    <property type="protein sequence ID" value="KAK7574477.1"/>
    <property type="molecule type" value="Genomic_DNA"/>
</dbReference>
<dbReference type="Pfam" id="PF08398">
    <property type="entry name" value="Phospholip_A2_4"/>
    <property type="match status" value="1"/>
</dbReference>
<sequence>MGKNGILNSVIDSLPFPLHAPGTNYLGPGTPLAYNLRTGVKPTNKLDEAAMRHDIAYSLSKDLKDRHAADKILQKEAWARFKANDASKLEKLYGLATAGTMKLKRTLGAGMGSSGKRSTVTYQKTAVNVDDADLACINNAIAQKSATTLTIRYKRTKNSVVGETSLPLTNSQVMRLKRAREKRRNVKINLSAAQIAYLTSHNKTGGFLPVAALAAIPAIAAVGSFITGGVSAYNNKKANDRLIDEQIRHNKAMESLNSGKGIYIYKKPSTGAGVRKRKKTKKIKKSKMDKKLALAKELHRQSRRKFKKRKIITKGIDDLWAADLLILDKYVKENNGKKYLLVVIDTFSKYLFAEPLVNKTGACVTKAFEKIIKTSGRQPHLLHVDRGKEFVNQDFKKLMKEYNITMYHTFNEEKSAIAERVNRTLNQKFRLHFHMNNNHCWTKILKKILEEYNQNDIHRTIGMPPAQVNKSNERDVFEKMFPLQKFDSKKPKLKIGDRCKLLVLWWFSAKYFKMHFYEFIFIIAKAVLPAILIYSKNKNLHPVNAASTPIRGQAPPFFAVEDEILRPRRRILRGRRRNIRRPLAMIYPVEQDSGYFSAEENNQQPPAFVIYEDPF</sequence>
<keyword evidence="3" id="KW-1185">Reference proteome</keyword>
<protein>
    <recommendedName>
        <fullName evidence="1">Integrase catalytic domain-containing protein</fullName>
    </recommendedName>
</protein>
<dbReference type="InterPro" id="IPR013607">
    <property type="entry name" value="Phospholipase_A2-like"/>
</dbReference>
<dbReference type="GO" id="GO:0005198">
    <property type="term" value="F:structural molecule activity"/>
    <property type="evidence" value="ECO:0007669"/>
    <property type="project" value="InterPro"/>
</dbReference>
<dbReference type="SUPFAM" id="SSF53098">
    <property type="entry name" value="Ribonuclease H-like"/>
    <property type="match status" value="1"/>
</dbReference>
<dbReference type="PROSITE" id="PS50994">
    <property type="entry name" value="INTEGRASE"/>
    <property type="match status" value="1"/>
</dbReference>
<dbReference type="InterPro" id="IPR012337">
    <property type="entry name" value="RNaseH-like_sf"/>
</dbReference>
<dbReference type="Gene3D" id="3.30.420.10">
    <property type="entry name" value="Ribonuclease H-like superfamily/Ribonuclease H"/>
    <property type="match status" value="1"/>
</dbReference>
<accession>A0AAN9TJ51</accession>
<dbReference type="PANTHER" id="PTHR46585">
    <property type="entry name" value="INTEGRASE CORE DOMAIN CONTAINING PROTEIN"/>
    <property type="match status" value="1"/>
</dbReference>
<dbReference type="GO" id="GO:0003676">
    <property type="term" value="F:nucleic acid binding"/>
    <property type="evidence" value="ECO:0007669"/>
    <property type="project" value="InterPro"/>
</dbReference>
<dbReference type="GO" id="GO:0015074">
    <property type="term" value="P:DNA integration"/>
    <property type="evidence" value="ECO:0007669"/>
    <property type="project" value="InterPro"/>
</dbReference>
<dbReference type="AlphaFoldDB" id="A0AAN9TJ51"/>
<reference evidence="2 3" key="1">
    <citation type="submission" date="2024-03" db="EMBL/GenBank/DDBJ databases">
        <title>Adaptation during the transition from Ophiocordyceps entomopathogen to insect associate is accompanied by gene loss and intensified selection.</title>
        <authorList>
            <person name="Ward C.M."/>
            <person name="Onetto C.A."/>
            <person name="Borneman A.R."/>
        </authorList>
    </citation>
    <scope>NUCLEOTIDE SEQUENCE [LARGE SCALE GENOMIC DNA]</scope>
    <source>
        <strain evidence="2">AWRI1</strain>
        <tissue evidence="2">Single Adult Female</tissue>
    </source>
</reference>
<name>A0AAN9TJ51_9HEMI</name>
<dbReference type="InterPro" id="IPR001584">
    <property type="entry name" value="Integrase_cat-core"/>
</dbReference>
<evidence type="ECO:0000313" key="2">
    <source>
        <dbReference type="EMBL" id="KAK7574477.1"/>
    </source>
</evidence>
<gene>
    <name evidence="2" type="ORF">V9T40_011668</name>
</gene>
<feature type="domain" description="Integrase catalytic" evidence="1">
    <location>
        <begin position="306"/>
        <end position="473"/>
    </location>
</feature>
<dbReference type="PANTHER" id="PTHR46585:SF1">
    <property type="entry name" value="CHROMO DOMAIN-CONTAINING PROTEIN"/>
    <property type="match status" value="1"/>
</dbReference>
<evidence type="ECO:0000259" key="1">
    <source>
        <dbReference type="PROSITE" id="PS50994"/>
    </source>
</evidence>
<dbReference type="Proteomes" id="UP001367676">
    <property type="component" value="Unassembled WGS sequence"/>
</dbReference>
<organism evidence="2 3">
    <name type="scientific">Parthenolecanium corni</name>
    <dbReference type="NCBI Taxonomy" id="536013"/>
    <lineage>
        <taxon>Eukaryota</taxon>
        <taxon>Metazoa</taxon>
        <taxon>Ecdysozoa</taxon>
        <taxon>Arthropoda</taxon>
        <taxon>Hexapoda</taxon>
        <taxon>Insecta</taxon>
        <taxon>Pterygota</taxon>
        <taxon>Neoptera</taxon>
        <taxon>Paraneoptera</taxon>
        <taxon>Hemiptera</taxon>
        <taxon>Sternorrhyncha</taxon>
        <taxon>Coccoidea</taxon>
        <taxon>Coccidae</taxon>
        <taxon>Parthenolecanium</taxon>
    </lineage>
</organism>